<dbReference type="Gene3D" id="1.10.8.1060">
    <property type="entry name" value="Corynebacterium glutamicum thioredoxin-dependent arsenate reductase, N-terminal domain"/>
    <property type="match status" value="1"/>
</dbReference>
<evidence type="ECO:0000313" key="1">
    <source>
        <dbReference type="EMBL" id="OHU11425.1"/>
    </source>
</evidence>
<keyword evidence="2" id="KW-1185">Reference proteome</keyword>
<comment type="caution">
    <text evidence="1">The sequence shown here is derived from an EMBL/GenBank/DDBJ whole genome shotgun (WGS) entry which is preliminary data.</text>
</comment>
<dbReference type="EMBL" id="MLIH01000009">
    <property type="protein sequence ID" value="OHU11425.1"/>
    <property type="molecule type" value="Genomic_DNA"/>
</dbReference>
<sequence>MDERALVAAVQRQLTANYPWLTPERVSDAVQAAYERFAECGVREFVPLLVERRARAELDGVRGSDAMDLRLLLRDGV</sequence>
<reference evidence="1 2" key="1">
    <citation type="submission" date="2016-10" db="EMBL/GenBank/DDBJ databases">
        <title>Evaluation of Human, Animal and Environmental Mycobacterium chelonae Isolates by Core Genome Phylogenomic Analysis, Targeted Gene Comparison, and Anti-microbial Susceptibility Patterns: A Tale of Mistaken Identities.</title>
        <authorList>
            <person name="Fogelson S.B."/>
            <person name="Camus A.C."/>
            <person name="Lorenz W."/>
            <person name="Vasireddy R."/>
            <person name="Vasireddy S."/>
            <person name="Smith T."/>
            <person name="Brown-Elliott B.A."/>
            <person name="Wallace R.J.Jr."/>
            <person name="Hasan N.A."/>
            <person name="Reischl U."/>
            <person name="Sanchez S."/>
        </authorList>
    </citation>
    <scope>NUCLEOTIDE SEQUENCE [LARGE SCALE GENOMIC DNA]</scope>
    <source>
        <strain evidence="1 2">8528</strain>
    </source>
</reference>
<evidence type="ECO:0000313" key="2">
    <source>
        <dbReference type="Proteomes" id="UP000179621"/>
    </source>
</evidence>
<proteinExistence type="predicted"/>
<organism evidence="1 2">
    <name type="scientific">Mycobacteroides saopaulense</name>
    <dbReference type="NCBI Taxonomy" id="1578165"/>
    <lineage>
        <taxon>Bacteria</taxon>
        <taxon>Bacillati</taxon>
        <taxon>Actinomycetota</taxon>
        <taxon>Actinomycetes</taxon>
        <taxon>Mycobacteriales</taxon>
        <taxon>Mycobacteriaceae</taxon>
        <taxon>Mycobacteroides</taxon>
    </lineage>
</organism>
<dbReference type="Proteomes" id="UP000179621">
    <property type="component" value="Unassembled WGS sequence"/>
</dbReference>
<accession>A0ABX3C2Z2</accession>
<protein>
    <submittedName>
        <fullName evidence="1">Uncharacterized protein</fullName>
    </submittedName>
</protein>
<name>A0ABX3C2Z2_9MYCO</name>
<dbReference type="RefSeq" id="WP_070911920.1">
    <property type="nucleotide sequence ID" value="NZ_MLIC01000004.1"/>
</dbReference>
<dbReference type="NCBIfam" id="NF046112">
    <property type="entry name" value="MSMEG_6209_Nter"/>
    <property type="match status" value="1"/>
</dbReference>
<gene>
    <name evidence="1" type="ORF">BKG73_08910</name>
</gene>